<evidence type="ECO:0000313" key="2">
    <source>
        <dbReference type="EMBL" id="DAD38753.1"/>
    </source>
</evidence>
<dbReference type="AlphaFoldDB" id="A0A822Z2M0"/>
<protein>
    <submittedName>
        <fullName evidence="2">Uncharacterized protein</fullName>
    </submittedName>
</protein>
<reference evidence="2 3" key="1">
    <citation type="journal article" date="2020" name="Mol. Biol. Evol.">
        <title>Distinct Expression and Methylation Patterns for Genes with Different Fates following a Single Whole-Genome Duplication in Flowering Plants.</title>
        <authorList>
            <person name="Shi T."/>
            <person name="Rahmani R.S."/>
            <person name="Gugger P.F."/>
            <person name="Wang M."/>
            <person name="Li H."/>
            <person name="Zhang Y."/>
            <person name="Li Z."/>
            <person name="Wang Q."/>
            <person name="Van de Peer Y."/>
            <person name="Marchal K."/>
            <person name="Chen J."/>
        </authorList>
    </citation>
    <scope>NUCLEOTIDE SEQUENCE [LARGE SCALE GENOMIC DNA]</scope>
    <source>
        <tissue evidence="2">Leaf</tissue>
    </source>
</reference>
<sequence length="126" mass="13822">MFLYLRCSGSNTSAVHSSLTTDHTHLGRLTPCSSSAPRGRIGERYCSESLPVNTASSSPPAPARCTLSISPWRELGSEAEPTRNQRCKLRHSCRAARSMTSHSRAVSSTHCTPRESEQAHEQLLTR</sequence>
<name>A0A822Z2M0_NELNU</name>
<accession>A0A822Z2M0</accession>
<keyword evidence="3" id="KW-1185">Reference proteome</keyword>
<evidence type="ECO:0000313" key="3">
    <source>
        <dbReference type="Proteomes" id="UP000607653"/>
    </source>
</evidence>
<gene>
    <name evidence="2" type="ORF">HUJ06_013076</name>
</gene>
<dbReference type="EMBL" id="DUZY01000005">
    <property type="protein sequence ID" value="DAD38753.1"/>
    <property type="molecule type" value="Genomic_DNA"/>
</dbReference>
<feature type="compositionally biased region" description="Polar residues" evidence="1">
    <location>
        <begin position="98"/>
        <end position="111"/>
    </location>
</feature>
<feature type="region of interest" description="Disordered" evidence="1">
    <location>
        <begin position="98"/>
        <end position="126"/>
    </location>
</feature>
<comment type="caution">
    <text evidence="2">The sequence shown here is derived from an EMBL/GenBank/DDBJ whole genome shotgun (WGS) entry which is preliminary data.</text>
</comment>
<organism evidence="2 3">
    <name type="scientific">Nelumbo nucifera</name>
    <name type="common">Sacred lotus</name>
    <dbReference type="NCBI Taxonomy" id="4432"/>
    <lineage>
        <taxon>Eukaryota</taxon>
        <taxon>Viridiplantae</taxon>
        <taxon>Streptophyta</taxon>
        <taxon>Embryophyta</taxon>
        <taxon>Tracheophyta</taxon>
        <taxon>Spermatophyta</taxon>
        <taxon>Magnoliopsida</taxon>
        <taxon>Proteales</taxon>
        <taxon>Nelumbonaceae</taxon>
        <taxon>Nelumbo</taxon>
    </lineage>
</organism>
<proteinExistence type="predicted"/>
<evidence type="ECO:0000256" key="1">
    <source>
        <dbReference type="SAM" id="MobiDB-lite"/>
    </source>
</evidence>
<dbReference type="Proteomes" id="UP000607653">
    <property type="component" value="Unassembled WGS sequence"/>
</dbReference>